<dbReference type="EMBL" id="CP031775">
    <property type="protein sequence ID" value="QDZ91783.1"/>
    <property type="molecule type" value="Genomic_DNA"/>
</dbReference>
<proteinExistence type="predicted"/>
<name>A0A5B8QYL2_9GAMM</name>
<dbReference type="Proteomes" id="UP000321124">
    <property type="component" value="Chromosome"/>
</dbReference>
<dbReference type="AlphaFoldDB" id="A0A5B8QYL2"/>
<evidence type="ECO:0000313" key="2">
    <source>
        <dbReference type="Proteomes" id="UP000321124"/>
    </source>
</evidence>
<sequence length="133" mass="15099">MTEIQIVLNDAAEVVMPALHDFDVKSLKIIDKSLILLLKDRDKEFVVKFVGVEQMVVCGFCQQNIILDLLLLSHKNCSVEELIQSSQRLGLKCDLDSETMHKYKNGDLVYSILYSSVGLDLQVLSKEVHVYQN</sequence>
<protein>
    <submittedName>
        <fullName evidence="1">Uncharacterized protein</fullName>
    </submittedName>
</protein>
<reference evidence="1 2" key="1">
    <citation type="journal article" date="2019" name="Ecotoxicol. Environ. Saf.">
        <title>Microbial characterization of heavy metal resistant bacterial strains isolated from an electroplating wastewater treatment plant.</title>
        <authorList>
            <person name="Cai X."/>
            <person name="Zheng X."/>
            <person name="Zhang D."/>
            <person name="Iqbal W."/>
            <person name="Liu C."/>
            <person name="Yang B."/>
            <person name="Zhao X."/>
            <person name="Lu X."/>
            <person name="Mao Y."/>
        </authorList>
    </citation>
    <scope>NUCLEOTIDE SEQUENCE [LARGE SCALE GENOMIC DNA]</scope>
    <source>
        <strain evidence="1 2">Ni1-3</strain>
    </source>
</reference>
<accession>A0A5B8QYL2</accession>
<organism evidence="1 2">
    <name type="scientific">Shewanella decolorationis</name>
    <dbReference type="NCBI Taxonomy" id="256839"/>
    <lineage>
        <taxon>Bacteria</taxon>
        <taxon>Pseudomonadati</taxon>
        <taxon>Pseudomonadota</taxon>
        <taxon>Gammaproteobacteria</taxon>
        <taxon>Alteromonadales</taxon>
        <taxon>Shewanellaceae</taxon>
        <taxon>Shewanella</taxon>
    </lineage>
</organism>
<dbReference type="RefSeq" id="WP_208659570.1">
    <property type="nucleotide sequence ID" value="NZ_CP031775.2"/>
</dbReference>
<dbReference type="KEGG" id="sdeo:D0436_15680"/>
<evidence type="ECO:0000313" key="1">
    <source>
        <dbReference type="EMBL" id="QDZ91783.1"/>
    </source>
</evidence>
<gene>
    <name evidence="1" type="ORF">D0436_15680</name>
</gene>